<evidence type="ECO:0008006" key="2">
    <source>
        <dbReference type="Google" id="ProtNLM"/>
    </source>
</evidence>
<dbReference type="EMBL" id="KP211883">
    <property type="protein sequence ID" value="ANV80307.1"/>
    <property type="molecule type" value="Genomic_DNA"/>
</dbReference>
<accession>A0A1B1TDE8</accession>
<organism evidence="1">
    <name type="scientific">uncultured Poseidoniia archaeon</name>
    <dbReference type="NCBI Taxonomy" id="1697135"/>
    <lineage>
        <taxon>Archaea</taxon>
        <taxon>Methanobacteriati</taxon>
        <taxon>Thermoplasmatota</taxon>
        <taxon>Candidatus Poseidoniia</taxon>
        <taxon>environmental samples</taxon>
    </lineage>
</organism>
<reference evidence="1" key="1">
    <citation type="submission" date="2014-11" db="EMBL/GenBank/DDBJ databases">
        <authorList>
            <person name="Zhu J."/>
            <person name="Qi W."/>
            <person name="Song R."/>
        </authorList>
    </citation>
    <scope>NUCLEOTIDE SEQUENCE</scope>
</reference>
<name>A0A1B1TDE8_9ARCH</name>
<dbReference type="Gene3D" id="3.30.110.150">
    <property type="entry name" value="SepF-like protein"/>
    <property type="match status" value="1"/>
</dbReference>
<protein>
    <recommendedName>
        <fullName evidence="2">Cell division protein SepF</fullName>
    </recommendedName>
</protein>
<dbReference type="AlphaFoldDB" id="A0A1B1TDE8"/>
<sequence length="131" mass="14837">MGRGEEEPRWIEMSEISNSNEGGITPGEKYHDLGTKYPDAPIPREKDDVIIRRAVLKDLTGVSTILNWMSDGDLVIIEMSELMKRETELHAAINKIKDFVELDIHGSVLQLGKTRLLILPPTFETTEEKYA</sequence>
<dbReference type="InterPro" id="IPR038594">
    <property type="entry name" value="SepF-like_sf"/>
</dbReference>
<proteinExistence type="predicted"/>
<evidence type="ECO:0000313" key="1">
    <source>
        <dbReference type="EMBL" id="ANV80307.1"/>
    </source>
</evidence>
<reference evidence="1" key="2">
    <citation type="journal article" date="2015" name="ISME J.">
        <title>A new class of marine Euryarchaeota group II from the Mediterranean deep chlorophyll maximum.</title>
        <authorList>
            <person name="Martin-Cuadrado A.B."/>
            <person name="Garcia-Heredia I."/>
            <person name="Molto A.G."/>
            <person name="Lopez-Ubeda R."/>
            <person name="Kimes N."/>
            <person name="Lopez-Garcia P."/>
            <person name="Moreira D."/>
            <person name="Rodriguez-Valera F."/>
        </authorList>
    </citation>
    <scope>NUCLEOTIDE SEQUENCE</scope>
</reference>